<evidence type="ECO:0000313" key="16">
    <source>
        <dbReference type="EMBL" id="RDI49831.1"/>
    </source>
</evidence>
<dbReference type="InterPro" id="IPR027451">
    <property type="entry name" value="EmbABC_dom1"/>
</dbReference>
<dbReference type="RefSeq" id="WP_068018323.1">
    <property type="nucleotide sequence ID" value="NZ_QQAZ01000006.1"/>
</dbReference>
<feature type="compositionally biased region" description="Low complexity" evidence="11">
    <location>
        <begin position="7"/>
        <end position="19"/>
    </location>
</feature>
<dbReference type="EMBL" id="QQAZ01000006">
    <property type="protein sequence ID" value="RDI49831.1"/>
    <property type="molecule type" value="Genomic_DNA"/>
</dbReference>
<evidence type="ECO:0000313" key="17">
    <source>
        <dbReference type="Proteomes" id="UP000255355"/>
    </source>
</evidence>
<feature type="transmembrane region" description="Helical" evidence="12">
    <location>
        <begin position="598"/>
        <end position="615"/>
    </location>
</feature>
<accession>A0A370H6P8</accession>
<evidence type="ECO:0000259" key="14">
    <source>
        <dbReference type="Pfam" id="PF14896"/>
    </source>
</evidence>
<dbReference type="InterPro" id="IPR040920">
    <property type="entry name" value="Arabino_trans_N"/>
</dbReference>
<name>A0A370H6P8_9NOCA</name>
<evidence type="ECO:0000256" key="8">
    <source>
        <dbReference type="ARBA" id="ARBA00022989"/>
    </source>
</evidence>
<dbReference type="Pfam" id="PF17689">
    <property type="entry name" value="Arabino_trans_N"/>
    <property type="match status" value="1"/>
</dbReference>
<proteinExistence type="inferred from homology"/>
<feature type="transmembrane region" description="Helical" evidence="12">
    <location>
        <begin position="408"/>
        <end position="434"/>
    </location>
</feature>
<keyword evidence="5" id="KW-0328">Glycosyltransferase</keyword>
<keyword evidence="10" id="KW-0961">Cell wall biogenesis/degradation</keyword>
<evidence type="ECO:0000256" key="4">
    <source>
        <dbReference type="ARBA" id="ARBA00022475"/>
    </source>
</evidence>
<comment type="subcellular location">
    <subcellularLocation>
        <location evidence="2">Cell membrane</location>
        <topology evidence="2">Multi-pass membrane protein</topology>
    </subcellularLocation>
</comment>
<dbReference type="GO" id="GO:0052636">
    <property type="term" value="F:arabinosyltransferase activity"/>
    <property type="evidence" value="ECO:0007669"/>
    <property type="project" value="InterPro"/>
</dbReference>
<feature type="transmembrane region" description="Helical" evidence="12">
    <location>
        <begin position="473"/>
        <end position="495"/>
    </location>
</feature>
<dbReference type="Pfam" id="PF14896">
    <property type="entry name" value="Arabino_trans_C"/>
    <property type="match status" value="1"/>
</dbReference>
<keyword evidence="9 12" id="KW-0472">Membrane</keyword>
<feature type="compositionally biased region" description="Polar residues" evidence="11">
    <location>
        <begin position="804"/>
        <end position="814"/>
    </location>
</feature>
<feature type="domain" description="Arabinosyltransferase C-terminal" evidence="14">
    <location>
        <begin position="724"/>
        <end position="1089"/>
    </location>
</feature>
<feature type="transmembrane region" description="Helical" evidence="12">
    <location>
        <begin position="574"/>
        <end position="592"/>
    </location>
</feature>
<feature type="compositionally biased region" description="Polar residues" evidence="11">
    <location>
        <begin position="836"/>
        <end position="848"/>
    </location>
</feature>
<evidence type="ECO:0000259" key="15">
    <source>
        <dbReference type="Pfam" id="PF17689"/>
    </source>
</evidence>
<reference evidence="16 17" key="1">
    <citation type="submission" date="2018-07" db="EMBL/GenBank/DDBJ databases">
        <title>Genomic Encyclopedia of Type Strains, Phase IV (KMG-IV): sequencing the most valuable type-strain genomes for metagenomic binning, comparative biology and taxonomic classification.</title>
        <authorList>
            <person name="Goeker M."/>
        </authorList>
    </citation>
    <scope>NUCLEOTIDE SEQUENCE [LARGE SCALE GENOMIC DNA]</scope>
    <source>
        <strain evidence="16 17">DSM 44952</strain>
    </source>
</reference>
<evidence type="ECO:0000256" key="10">
    <source>
        <dbReference type="ARBA" id="ARBA00023316"/>
    </source>
</evidence>
<evidence type="ECO:0000256" key="1">
    <source>
        <dbReference type="ARBA" id="ARBA00003001"/>
    </source>
</evidence>
<feature type="transmembrane region" description="Helical" evidence="12">
    <location>
        <begin position="709"/>
        <end position="732"/>
    </location>
</feature>
<dbReference type="InterPro" id="IPR007680">
    <property type="entry name" value="Arabino_trans_central"/>
</dbReference>
<dbReference type="Gene3D" id="2.60.120.610">
    <property type="entry name" value="arabinofuranosyltransferase like domain"/>
    <property type="match status" value="1"/>
</dbReference>
<dbReference type="GO" id="GO:0071555">
    <property type="term" value="P:cell wall organization"/>
    <property type="evidence" value="ECO:0007669"/>
    <property type="project" value="UniProtKB-KW"/>
</dbReference>
<evidence type="ECO:0000256" key="2">
    <source>
        <dbReference type="ARBA" id="ARBA00004651"/>
    </source>
</evidence>
<keyword evidence="7 12" id="KW-0812">Transmembrane</keyword>
<dbReference type="AlphaFoldDB" id="A0A370H6P8"/>
<evidence type="ECO:0000256" key="6">
    <source>
        <dbReference type="ARBA" id="ARBA00022679"/>
    </source>
</evidence>
<keyword evidence="17" id="KW-1185">Reference proteome</keyword>
<evidence type="ECO:0000256" key="5">
    <source>
        <dbReference type="ARBA" id="ARBA00022676"/>
    </source>
</evidence>
<dbReference type="Gene3D" id="2.60.120.940">
    <property type="entry name" value="EmbC, C-terminal domain, subdomain 2"/>
    <property type="match status" value="1"/>
</dbReference>
<sequence>MVRADEAPAAGEEPGVARPGRGRWAKPVAIVAGLLATLMALAVPLLPVKVDKTTLSWPQQDSTRSITAPLVSYAPLTFDATIPGRALEQLGERGGLAAATMPADAPNLEKYGFVARVRPAQDDKPARLEVVLRSQSMFSVPVDGLADATLTVHSDMSSTKAELTGTGAKPVTLWGDFRPQLVGVFSDLPKADGASISAEVDSRFSVEPTLLKRAATVLAVVFTLIALAALFRLDRFDGRRVRRLLPQRWWVFTKVDAIVLGTLAVWHFIGSTTSDDGYQFGMARTSLVSGYMANYFRFFGVPENPVGTPPYDIIAHMTEISTASPWIRLPTLLAGVITWLALSREVIPRLGVAVRHDKVAIWTGALGFLAVWLPYNNGLRPEPVIAVCVLLSWCFVERSIATRRLLPYAIAILVSAFSLTAAPSGVICVAPLLAGARSVVRFAIPRARELATNYGAGQGNSEKPVSEWAWFKAYGALLAPLAAAGAVVLVFAFGVQPLSALSEMKRVHNAVGPSVPWFDDYLTYQWLFMPSADGSIGRRFGIVVMWLGLLACAFQALRKGGRIPLVAAGPAKRLLCITFGAMLLMATVPTKFTHHNGVYAGLAGAVAVVTAVAVGPRVMRSPRNRALFAAIVAIAMAQIFTSVNEWWYVSSYGVPWWDRAPTIGGVGVSKIFLIIAGLCLVLAAWWHMRAPEPGTPHRISPRAWRLAKIPPLTVAAALIVVFMVVSFAQAAVAQYPAFSLARSNINAVMGHPCGLANDVLVESNPNASMLAPLSGDPFTTFAGSNQGFVPNGVGDLTPDDEPENSSSSISNAFNDKSGGTTGTQTGGAPLPFGLDTASTPELGTAGQQAASELTTGWYRLPDPADRSGIIALTAAGRFRAIHKDGSVFPGQPIEIEYGTTDSATDARPEGRVTPIDIGPAPSWRNLRVPLDQIPAQANVIRIVASDKTLDPKQWMALTPPRIPHTQTLNDLIGSKDPVLLDWAVGLQFPCQRPFDHKDGIAQIPGWRILPDRAAAHDTNLWESHDGGGPLGWSKELLRTQTLATYLRDDWRQDWGELQRLIPLDSAAGLAVPEVTQETHGGTWNPGPINTAW</sequence>
<comment type="function">
    <text evidence="1">Arabinosyl transferase responsible for the polymerization of arabinose into the arabinan of arabinogalactan.</text>
</comment>
<organism evidence="16 17">
    <name type="scientific">Nocardia mexicana</name>
    <dbReference type="NCBI Taxonomy" id="279262"/>
    <lineage>
        <taxon>Bacteria</taxon>
        <taxon>Bacillati</taxon>
        <taxon>Actinomycetota</taxon>
        <taxon>Actinomycetes</taxon>
        <taxon>Mycobacteriales</taxon>
        <taxon>Nocardiaceae</taxon>
        <taxon>Nocardia</taxon>
    </lineage>
</organism>
<feature type="domain" description="Arabinofuranosyltransferase central" evidence="13">
    <location>
        <begin position="207"/>
        <end position="689"/>
    </location>
</feature>
<feature type="region of interest" description="Disordered" evidence="11">
    <location>
        <begin position="1"/>
        <end position="20"/>
    </location>
</feature>
<feature type="transmembrane region" description="Helical" evidence="12">
    <location>
        <begin position="536"/>
        <end position="554"/>
    </location>
</feature>
<feature type="transmembrane region" description="Helical" evidence="12">
    <location>
        <begin position="28"/>
        <end position="48"/>
    </location>
</feature>
<dbReference type="Pfam" id="PF04602">
    <property type="entry name" value="Arabinose_trans"/>
    <property type="match status" value="1"/>
</dbReference>
<evidence type="ECO:0000259" key="13">
    <source>
        <dbReference type="Pfam" id="PF04602"/>
    </source>
</evidence>
<dbReference type="GO" id="GO:0071766">
    <property type="term" value="P:Actinobacterium-type cell wall biogenesis"/>
    <property type="evidence" value="ECO:0007669"/>
    <property type="project" value="InterPro"/>
</dbReference>
<evidence type="ECO:0000256" key="11">
    <source>
        <dbReference type="SAM" id="MobiDB-lite"/>
    </source>
</evidence>
<keyword evidence="8 12" id="KW-1133">Transmembrane helix</keyword>
<keyword evidence="4" id="KW-1003">Cell membrane</keyword>
<gene>
    <name evidence="16" type="ORF">DFR68_106268</name>
</gene>
<comment type="similarity">
    <text evidence="3">Belongs to the emb family.</text>
</comment>
<feature type="transmembrane region" description="Helical" evidence="12">
    <location>
        <begin position="668"/>
        <end position="688"/>
    </location>
</feature>
<comment type="caution">
    <text evidence="16">The sequence shown here is derived from an EMBL/GenBank/DDBJ whole genome shotgun (WGS) entry which is preliminary data.</text>
</comment>
<protein>
    <submittedName>
        <fullName evidence="16">Arabinosyltransferase C</fullName>
    </submittedName>
</protein>
<feature type="transmembrane region" description="Helical" evidence="12">
    <location>
        <begin position="627"/>
        <end position="648"/>
    </location>
</feature>
<dbReference type="OrthoDB" id="3584570at2"/>
<dbReference type="Gene3D" id="3.40.190.160">
    <property type="match status" value="1"/>
</dbReference>
<dbReference type="InterPro" id="IPR042486">
    <property type="entry name" value="Arabino_trans_C_2"/>
</dbReference>
<feature type="transmembrane region" description="Helical" evidence="12">
    <location>
        <begin position="210"/>
        <end position="231"/>
    </location>
</feature>
<dbReference type="InterPro" id="IPR032731">
    <property type="entry name" value="Arabino_trans_C"/>
</dbReference>
<dbReference type="Proteomes" id="UP000255355">
    <property type="component" value="Unassembled WGS sequence"/>
</dbReference>
<evidence type="ECO:0000256" key="9">
    <source>
        <dbReference type="ARBA" id="ARBA00023136"/>
    </source>
</evidence>
<keyword evidence="6 16" id="KW-0808">Transferase</keyword>
<feature type="transmembrane region" description="Helical" evidence="12">
    <location>
        <begin position="359"/>
        <end position="375"/>
    </location>
</feature>
<feature type="domain" description="Arabinosyltransferas concanavalin like" evidence="15">
    <location>
        <begin position="50"/>
        <end position="203"/>
    </location>
</feature>
<dbReference type="GO" id="GO:0005886">
    <property type="term" value="C:plasma membrane"/>
    <property type="evidence" value="ECO:0007669"/>
    <property type="project" value="UniProtKB-SubCell"/>
</dbReference>
<feature type="region of interest" description="Disordered" evidence="11">
    <location>
        <begin position="789"/>
        <end position="848"/>
    </location>
</feature>
<evidence type="ECO:0000256" key="3">
    <source>
        <dbReference type="ARBA" id="ARBA00008195"/>
    </source>
</evidence>
<evidence type="ECO:0000256" key="7">
    <source>
        <dbReference type="ARBA" id="ARBA00022692"/>
    </source>
</evidence>
<evidence type="ECO:0000256" key="12">
    <source>
        <dbReference type="SAM" id="Phobius"/>
    </source>
</evidence>